<dbReference type="Gene3D" id="3.40.50.880">
    <property type="match status" value="1"/>
</dbReference>
<keyword evidence="2" id="KW-1185">Reference proteome</keyword>
<sequence>MEEKRLESSLEVLSSQLPRVAIVSLSHGSCWEEYSNLLSVSRRHIRKNKFVDFVGEYHLDLIVKNGAVPLIVPRVQRVHEMLESFEPIHGVLLCEGEDIDPSLYQADFSNLDPELIEKIKQKHSGDAKVDKEKDSIEFALCRRCIAKGIPFLGICRGCQIMNVALGGTLYFDVELQLRSCIKHIDYDNYDGHRHPVTIVPDTPLQSWFEQEEIMVNSYHHQGIKDLGRLLSPMATAPDGLIEGYYCPSTYDPKNGNFLIGLQFHPERMQESHVSDSSPRKEARYDYPGCPKVYETFIAAVQAYATKQRGDATSTTKTVTNTVKDEYRMVVESFNEAARVYHDKLALDEQTMKKFQLGMKFLETPLPLSVDDLNRLSRIGATVRGGNLYYNSGKSKPLENVREEVPTNIVHSLQQVSKVLPSLSQMEIEKLAASLEQALATVVEYRNHHFM</sequence>
<dbReference type="OrthoDB" id="1724632at2759"/>
<keyword evidence="1" id="KW-0378">Hydrolase</keyword>
<dbReference type="KEGG" id="gsl:Gasu_49410"/>
<dbReference type="Gramene" id="EME27491">
    <property type="protein sequence ID" value="EME27491"/>
    <property type="gene ID" value="Gasu_49410"/>
</dbReference>
<dbReference type="AlphaFoldDB" id="M2VW74"/>
<dbReference type="CDD" id="cd01745">
    <property type="entry name" value="GATase1_2"/>
    <property type="match status" value="1"/>
</dbReference>
<organism evidence="1 2">
    <name type="scientific">Galdieria sulphuraria</name>
    <name type="common">Red alga</name>
    <dbReference type="NCBI Taxonomy" id="130081"/>
    <lineage>
        <taxon>Eukaryota</taxon>
        <taxon>Rhodophyta</taxon>
        <taxon>Bangiophyceae</taxon>
        <taxon>Galdieriales</taxon>
        <taxon>Galdieriaceae</taxon>
        <taxon>Galdieria</taxon>
    </lineage>
</organism>
<accession>M2VW74</accession>
<dbReference type="GO" id="GO:0005829">
    <property type="term" value="C:cytosol"/>
    <property type="evidence" value="ECO:0007669"/>
    <property type="project" value="TreeGrafter"/>
</dbReference>
<evidence type="ECO:0000313" key="2">
    <source>
        <dbReference type="Proteomes" id="UP000030680"/>
    </source>
</evidence>
<dbReference type="InterPro" id="IPR011697">
    <property type="entry name" value="Peptidase_C26"/>
</dbReference>
<dbReference type="PANTHER" id="PTHR43235:SF1">
    <property type="entry name" value="GLUTAMINE AMIDOTRANSFERASE PB2B2.05-RELATED"/>
    <property type="match status" value="1"/>
</dbReference>
<protein>
    <submittedName>
        <fullName evidence="1">Gamma-glutamyl-gamma-aminobutyrate hydrolase, putative</fullName>
    </submittedName>
</protein>
<dbReference type="eggNOG" id="ENOG502QR1H">
    <property type="taxonomic scope" value="Eukaryota"/>
</dbReference>
<dbReference type="InterPro" id="IPR029062">
    <property type="entry name" value="Class_I_gatase-like"/>
</dbReference>
<name>M2VW74_GALSU</name>
<dbReference type="GO" id="GO:0016811">
    <property type="term" value="F:hydrolase activity, acting on carbon-nitrogen (but not peptide) bonds, in linear amides"/>
    <property type="evidence" value="ECO:0007669"/>
    <property type="project" value="InterPro"/>
</dbReference>
<dbReference type="PROSITE" id="PS51273">
    <property type="entry name" value="GATASE_TYPE_1"/>
    <property type="match status" value="1"/>
</dbReference>
<dbReference type="EMBL" id="KB454531">
    <property type="protein sequence ID" value="EME27491.1"/>
    <property type="molecule type" value="Genomic_DNA"/>
</dbReference>
<dbReference type="Pfam" id="PF07722">
    <property type="entry name" value="Peptidase_C26"/>
    <property type="match status" value="1"/>
</dbReference>
<dbReference type="PANTHER" id="PTHR43235">
    <property type="entry name" value="GLUTAMINE AMIDOTRANSFERASE PB2B2.05-RELATED"/>
    <property type="match status" value="1"/>
</dbReference>
<dbReference type="STRING" id="130081.M2VW74"/>
<proteinExistence type="predicted"/>
<dbReference type="GeneID" id="17086395"/>
<gene>
    <name evidence="1" type="ORF">Gasu_49410</name>
</gene>
<evidence type="ECO:0000313" key="1">
    <source>
        <dbReference type="EMBL" id="EME27491.1"/>
    </source>
</evidence>
<reference evidence="2" key="1">
    <citation type="journal article" date="2013" name="Science">
        <title>Gene transfer from bacteria and archaea facilitated evolution of an extremophilic eukaryote.</title>
        <authorList>
            <person name="Schonknecht G."/>
            <person name="Chen W.H."/>
            <person name="Ternes C.M."/>
            <person name="Barbier G.G."/>
            <person name="Shrestha R.P."/>
            <person name="Stanke M."/>
            <person name="Brautigam A."/>
            <person name="Baker B.J."/>
            <person name="Banfield J.F."/>
            <person name="Garavito R.M."/>
            <person name="Carr K."/>
            <person name="Wilkerson C."/>
            <person name="Rensing S.A."/>
            <person name="Gagneul D."/>
            <person name="Dickenson N.E."/>
            <person name="Oesterhelt C."/>
            <person name="Lercher M.J."/>
            <person name="Weber A.P."/>
        </authorList>
    </citation>
    <scope>NUCLEOTIDE SEQUENCE [LARGE SCALE GENOMIC DNA]</scope>
    <source>
        <strain evidence="2">074W</strain>
    </source>
</reference>
<dbReference type="InterPro" id="IPR044668">
    <property type="entry name" value="PuuD-like"/>
</dbReference>
<dbReference type="RefSeq" id="XP_005704011.1">
    <property type="nucleotide sequence ID" value="XM_005703954.1"/>
</dbReference>
<dbReference type="Proteomes" id="UP000030680">
    <property type="component" value="Unassembled WGS sequence"/>
</dbReference>
<dbReference type="SUPFAM" id="SSF52317">
    <property type="entry name" value="Class I glutamine amidotransferase-like"/>
    <property type="match status" value="1"/>
</dbReference>